<evidence type="ECO:0000313" key="3">
    <source>
        <dbReference type="EMBL" id="PSV46117.1"/>
    </source>
</evidence>
<dbReference type="Proteomes" id="UP000241803">
    <property type="component" value="Unassembled WGS sequence"/>
</dbReference>
<dbReference type="AlphaFoldDB" id="A0A2T3L6W3"/>
<sequence length="318" mass="33518">MKIPQRFFAYLLSALFLFTLSSLAVAAYKKGEKINLVEVAATNDDFQTLVMALRASGLTGTLEGKGPFTLLAPTDDAFAKLPAGTLAGLLKPENKEQLQAVLKYHILIGAITSEEVSKLKLPETVQGETVQIENGEDGVTINGAKVIASDLNASNGVIHVIDTVLIPVTLSSLEVASYKKGEKINLVEVAATNDDFQTLVMALRASGLTGTLEGKGPFTLLAPTDDAFAKLPAGTLADLLKPENKDQLQAMLKYHILIGAFTSEEISKLKLPETVQGGTVQIGNGEDGVAINGAKVIAGDLNASNGVIHVIDTVLIPE</sequence>
<reference evidence="3 4" key="1">
    <citation type="submission" date="2018-03" db="EMBL/GenBank/DDBJ databases">
        <title>Whole genome sequencing of Histamine producing bacteria.</title>
        <authorList>
            <person name="Butler K."/>
        </authorList>
    </citation>
    <scope>NUCLEOTIDE SEQUENCE [LARGE SCALE GENOMIC DNA]</scope>
    <source>
        <strain evidence="3 4">ATCC 19614</strain>
    </source>
</reference>
<proteinExistence type="predicted"/>
<evidence type="ECO:0000259" key="2">
    <source>
        <dbReference type="PROSITE" id="PS50213"/>
    </source>
</evidence>
<feature type="domain" description="FAS1" evidence="2">
    <location>
        <begin position="183"/>
        <end position="315"/>
    </location>
</feature>
<organism evidence="3 4">
    <name type="scientific">Photobacterium indicum</name>
    <dbReference type="NCBI Taxonomy" id="81447"/>
    <lineage>
        <taxon>Bacteria</taxon>
        <taxon>Pseudomonadati</taxon>
        <taxon>Pseudomonadota</taxon>
        <taxon>Gammaproteobacteria</taxon>
        <taxon>Vibrionales</taxon>
        <taxon>Vibrionaceae</taxon>
        <taxon>Photobacterium</taxon>
    </lineage>
</organism>
<comment type="caution">
    <text evidence="3">The sequence shown here is derived from an EMBL/GenBank/DDBJ whole genome shotgun (WGS) entry which is preliminary data.</text>
</comment>
<dbReference type="SMART" id="SM00554">
    <property type="entry name" value="FAS1"/>
    <property type="match status" value="2"/>
</dbReference>
<dbReference type="EMBL" id="PYOC01000005">
    <property type="protein sequence ID" value="PSV46117.1"/>
    <property type="molecule type" value="Genomic_DNA"/>
</dbReference>
<keyword evidence="4" id="KW-1185">Reference proteome</keyword>
<dbReference type="PANTHER" id="PTHR10900">
    <property type="entry name" value="PERIOSTIN-RELATED"/>
    <property type="match status" value="1"/>
</dbReference>
<feature type="domain" description="FAS1" evidence="2">
    <location>
        <begin position="33"/>
        <end position="165"/>
    </location>
</feature>
<accession>A0A2T3L6W3</accession>
<dbReference type="PROSITE" id="PS50213">
    <property type="entry name" value="FAS1"/>
    <property type="match status" value="2"/>
</dbReference>
<dbReference type="InterPro" id="IPR050904">
    <property type="entry name" value="Adhesion/Biosynth-related"/>
</dbReference>
<dbReference type="Gene3D" id="2.30.180.10">
    <property type="entry name" value="FAS1 domain"/>
    <property type="match status" value="2"/>
</dbReference>
<dbReference type="InterPro" id="IPR000782">
    <property type="entry name" value="FAS1_domain"/>
</dbReference>
<dbReference type="FunFam" id="2.30.180.10:FF:000014">
    <property type="entry name" value="Stabilin 1"/>
    <property type="match status" value="1"/>
</dbReference>
<dbReference type="GO" id="GO:0005615">
    <property type="term" value="C:extracellular space"/>
    <property type="evidence" value="ECO:0007669"/>
    <property type="project" value="TreeGrafter"/>
</dbReference>
<dbReference type="SUPFAM" id="SSF82153">
    <property type="entry name" value="FAS1 domain"/>
    <property type="match status" value="2"/>
</dbReference>
<name>A0A2T3L6W3_9GAMM</name>
<feature type="chain" id="PRO_5015717187" description="FAS1 domain-containing protein" evidence="1">
    <location>
        <begin position="27"/>
        <end position="318"/>
    </location>
</feature>
<dbReference type="InterPro" id="IPR036378">
    <property type="entry name" value="FAS1_dom_sf"/>
</dbReference>
<gene>
    <name evidence="3" type="ORF">C9J47_14715</name>
</gene>
<dbReference type="PANTHER" id="PTHR10900:SF77">
    <property type="entry name" value="FI19380P1"/>
    <property type="match status" value="1"/>
</dbReference>
<protein>
    <recommendedName>
        <fullName evidence="2">FAS1 domain-containing protein</fullName>
    </recommendedName>
</protein>
<evidence type="ECO:0000313" key="4">
    <source>
        <dbReference type="Proteomes" id="UP000241803"/>
    </source>
</evidence>
<evidence type="ECO:0000256" key="1">
    <source>
        <dbReference type="SAM" id="SignalP"/>
    </source>
</evidence>
<feature type="signal peptide" evidence="1">
    <location>
        <begin position="1"/>
        <end position="26"/>
    </location>
</feature>
<keyword evidence="1" id="KW-0732">Signal</keyword>
<dbReference type="FunFam" id="2.30.180.10:FF:000032">
    <property type="entry name" value="Fasciclin domain-containing protein, putative"/>
    <property type="match status" value="1"/>
</dbReference>
<dbReference type="Pfam" id="PF02469">
    <property type="entry name" value="Fasciclin"/>
    <property type="match status" value="2"/>
</dbReference>